<comment type="function">
    <text evidence="8">Ligand for members of the frizzled family of seven transmembrane receptors.</text>
</comment>
<dbReference type="Proteomes" id="UP000015102">
    <property type="component" value="Unassembled WGS sequence"/>
</dbReference>
<organism evidence="9 10">
    <name type="scientific">Megaselia scalaris</name>
    <name type="common">Humpbacked fly</name>
    <name type="synonym">Phora scalaris</name>
    <dbReference type="NCBI Taxonomy" id="36166"/>
    <lineage>
        <taxon>Eukaryota</taxon>
        <taxon>Metazoa</taxon>
        <taxon>Ecdysozoa</taxon>
        <taxon>Arthropoda</taxon>
        <taxon>Hexapoda</taxon>
        <taxon>Insecta</taxon>
        <taxon>Pterygota</taxon>
        <taxon>Neoptera</taxon>
        <taxon>Endopterygota</taxon>
        <taxon>Diptera</taxon>
        <taxon>Brachycera</taxon>
        <taxon>Muscomorpha</taxon>
        <taxon>Platypezoidea</taxon>
        <taxon>Phoridae</taxon>
        <taxon>Megaseliini</taxon>
        <taxon>Megaselia</taxon>
    </lineage>
</organism>
<dbReference type="AlphaFoldDB" id="T1GQD3"/>
<sequence>MKLVIYLQSPDAIVALGAGHMMGAKECQHQFKGHRWNCSQVWHKNVFGHVMFVVLRSVMKLAPIALKRSTKMTANSLFLFVF</sequence>
<evidence type="ECO:0000256" key="6">
    <source>
        <dbReference type="ARBA" id="ARBA00022687"/>
    </source>
</evidence>
<keyword evidence="6 8" id="KW-0879">Wnt signaling pathway</keyword>
<keyword evidence="5" id="KW-0272">Extracellular matrix</keyword>
<keyword evidence="10" id="KW-1185">Reference proteome</keyword>
<dbReference type="GO" id="GO:0005576">
    <property type="term" value="C:extracellular region"/>
    <property type="evidence" value="ECO:0007669"/>
    <property type="project" value="InterPro"/>
</dbReference>
<evidence type="ECO:0000256" key="5">
    <source>
        <dbReference type="ARBA" id="ARBA00022530"/>
    </source>
</evidence>
<dbReference type="InterPro" id="IPR005817">
    <property type="entry name" value="Wnt"/>
</dbReference>
<protein>
    <recommendedName>
        <fullName evidence="8">Protein Wnt</fullName>
    </recommendedName>
</protein>
<dbReference type="Pfam" id="PF00110">
    <property type="entry name" value="wnt"/>
    <property type="match status" value="1"/>
</dbReference>
<comment type="subcellular location">
    <subcellularLocation>
        <location evidence="1 8">Secreted</location>
        <location evidence="1 8">Extracellular space</location>
        <location evidence="1 8">Extracellular matrix</location>
    </subcellularLocation>
</comment>
<evidence type="ECO:0000256" key="4">
    <source>
        <dbReference type="ARBA" id="ARBA00022525"/>
    </source>
</evidence>
<evidence type="ECO:0000256" key="8">
    <source>
        <dbReference type="RuleBase" id="RU003500"/>
    </source>
</evidence>
<proteinExistence type="inferred from homology"/>
<evidence type="ECO:0000256" key="7">
    <source>
        <dbReference type="ARBA" id="ARBA00023157"/>
    </source>
</evidence>
<evidence type="ECO:0000256" key="2">
    <source>
        <dbReference type="ARBA" id="ARBA00005683"/>
    </source>
</evidence>
<keyword evidence="4" id="KW-0964">Secreted</keyword>
<dbReference type="EnsemblMetazoa" id="MESCA005837-RA">
    <property type="protein sequence ID" value="MESCA005837-PA"/>
    <property type="gene ID" value="MESCA005837"/>
</dbReference>
<reference evidence="9" key="2">
    <citation type="submission" date="2015-06" db="UniProtKB">
        <authorList>
            <consortium name="EnsemblMetazoa"/>
        </authorList>
    </citation>
    <scope>IDENTIFICATION</scope>
</reference>
<reference evidence="10" key="1">
    <citation type="submission" date="2013-02" db="EMBL/GenBank/DDBJ databases">
        <authorList>
            <person name="Hughes D."/>
        </authorList>
    </citation>
    <scope>NUCLEOTIDE SEQUENCE</scope>
    <source>
        <strain>Durham</strain>
        <strain evidence="10">NC isolate 2 -- Noor lab</strain>
    </source>
</reference>
<keyword evidence="7" id="KW-1015">Disulfide bond</keyword>
<dbReference type="EMBL" id="CAQQ02189267">
    <property type="status" value="NOT_ANNOTATED_CDS"/>
    <property type="molecule type" value="Genomic_DNA"/>
</dbReference>
<evidence type="ECO:0000256" key="1">
    <source>
        <dbReference type="ARBA" id="ARBA00004498"/>
    </source>
</evidence>
<evidence type="ECO:0000313" key="9">
    <source>
        <dbReference type="EnsemblMetazoa" id="MESCA005837-PA"/>
    </source>
</evidence>
<keyword evidence="3 8" id="KW-0217">Developmental protein</keyword>
<dbReference type="EMBL" id="CAQQ02189266">
    <property type="status" value="NOT_ANNOTATED_CDS"/>
    <property type="molecule type" value="Genomic_DNA"/>
</dbReference>
<comment type="similarity">
    <text evidence="2 8">Belongs to the Wnt family.</text>
</comment>
<dbReference type="GO" id="GO:0016055">
    <property type="term" value="P:Wnt signaling pathway"/>
    <property type="evidence" value="ECO:0007669"/>
    <property type="project" value="UniProtKB-KW"/>
</dbReference>
<dbReference type="GO" id="GO:0005102">
    <property type="term" value="F:signaling receptor binding"/>
    <property type="evidence" value="ECO:0007669"/>
    <property type="project" value="InterPro"/>
</dbReference>
<name>T1GQD3_MEGSC</name>
<accession>T1GQD3</accession>
<evidence type="ECO:0000313" key="10">
    <source>
        <dbReference type="Proteomes" id="UP000015102"/>
    </source>
</evidence>
<dbReference type="HOGENOM" id="CLU_2560903_0_0_1"/>
<dbReference type="STRING" id="36166.T1GQD3"/>
<evidence type="ECO:0000256" key="3">
    <source>
        <dbReference type="ARBA" id="ARBA00022473"/>
    </source>
</evidence>